<evidence type="ECO:0000259" key="3">
    <source>
        <dbReference type="Pfam" id="PF00135"/>
    </source>
</evidence>
<keyword evidence="2" id="KW-0378">Hydrolase</keyword>
<comment type="caution">
    <text evidence="4">The sequence shown here is derived from an EMBL/GenBank/DDBJ whole genome shotgun (WGS) entry which is preliminary data.</text>
</comment>
<dbReference type="Gene3D" id="3.40.50.1820">
    <property type="entry name" value="alpha/beta hydrolase"/>
    <property type="match status" value="1"/>
</dbReference>
<evidence type="ECO:0000256" key="1">
    <source>
        <dbReference type="ARBA" id="ARBA00005964"/>
    </source>
</evidence>
<dbReference type="Pfam" id="PF00135">
    <property type="entry name" value="COesterase"/>
    <property type="match status" value="1"/>
</dbReference>
<keyword evidence="5" id="KW-1185">Reference proteome</keyword>
<dbReference type="InterPro" id="IPR019826">
    <property type="entry name" value="Carboxylesterase_B_AS"/>
</dbReference>
<organism evidence="4 5">
    <name type="scientific">Linnemannia gamsii</name>
    <dbReference type="NCBI Taxonomy" id="64522"/>
    <lineage>
        <taxon>Eukaryota</taxon>
        <taxon>Fungi</taxon>
        <taxon>Fungi incertae sedis</taxon>
        <taxon>Mucoromycota</taxon>
        <taxon>Mortierellomycotina</taxon>
        <taxon>Mortierellomycetes</taxon>
        <taxon>Mortierellales</taxon>
        <taxon>Mortierellaceae</taxon>
        <taxon>Linnemannia</taxon>
    </lineage>
</organism>
<dbReference type="InterPro" id="IPR050309">
    <property type="entry name" value="Type-B_Carboxylest/Lipase"/>
</dbReference>
<dbReference type="SUPFAM" id="SSF53474">
    <property type="entry name" value="alpha/beta-Hydrolases"/>
    <property type="match status" value="1"/>
</dbReference>
<dbReference type="InterPro" id="IPR029058">
    <property type="entry name" value="AB_hydrolase_fold"/>
</dbReference>
<dbReference type="Proteomes" id="UP000823405">
    <property type="component" value="Unassembled WGS sequence"/>
</dbReference>
<evidence type="ECO:0000313" key="4">
    <source>
        <dbReference type="EMBL" id="KAG0313161.1"/>
    </source>
</evidence>
<dbReference type="GO" id="GO:0016787">
    <property type="term" value="F:hydrolase activity"/>
    <property type="evidence" value="ECO:0007669"/>
    <property type="project" value="UniProtKB-KW"/>
</dbReference>
<reference evidence="4" key="1">
    <citation type="journal article" date="2020" name="Fungal Divers.">
        <title>Resolving the Mortierellaceae phylogeny through synthesis of multi-gene phylogenetics and phylogenomics.</title>
        <authorList>
            <person name="Vandepol N."/>
            <person name="Liber J."/>
            <person name="Desiro A."/>
            <person name="Na H."/>
            <person name="Kennedy M."/>
            <person name="Barry K."/>
            <person name="Grigoriev I.V."/>
            <person name="Miller A.N."/>
            <person name="O'Donnell K."/>
            <person name="Stajich J.E."/>
            <person name="Bonito G."/>
        </authorList>
    </citation>
    <scope>NUCLEOTIDE SEQUENCE</scope>
    <source>
        <strain evidence="4">NVP60</strain>
    </source>
</reference>
<accession>A0A9P6R9J9</accession>
<sequence length="709" mass="76741">MIQIADATPAPHLEKRILLPLAPLASDIKGAHILLNNDVDSSTTKRAFLLLSESRDYYEGMNACTSMGETGYMFISGTTGASELISLLKKNVVIRESSTYNYVWVYNVVPGLLGNCLAVNTNTGSTDWILCSTKLPTVCYNNVMRRNMLLEDSTRQIKLDVPGVGVLQGSRDQNSFRFLGIPYAEPPIGNLRFAAPVAKAPFTSILDATYYKNVCPQSAPSDGIGTALVSGILNGAKESEDCLTLNVYTSSLRTPGQEPLPVMFYIHGGGFTTFSGSVVLFDGGNFASRGGVVVVTINYRLGMLGFTENVSAFSRSDVSGNQGIRDQILALEWTKKNIAAFGGDPKRITIFGESAGAASLRALLSAPSAFGLYTNVIGQSDPINIPFKSPQDSASIQSMFFLSMGCASYDITCARSKSVGAILDAQVKANAMMAKEQNWTTNALVDRPTVDHVIIPGDFYELVRTGQHNTNANIMWGSTKDEAGRFVSSYYPTKDTSVNSTNYSSVFANSMSAQRVNIVMNNSSGLFAPSASSDDPASDVFNAFNTKYYFYCPLRYFSREITKGGGNVYQFRFNRGRGLPIADASGYCGTSTGRVCHAQDLSPVFGTAAFVPLTSQSGDDARFARQLIDRWTTFAKTGTPNPSAGLVGVETSNPDVADVNWPIYNASTNPMLELNVESKVSFNADEAECSFLDNVLQYDFMFRNTTFAP</sequence>
<dbReference type="InterPro" id="IPR002018">
    <property type="entry name" value="CarbesteraseB"/>
</dbReference>
<dbReference type="PANTHER" id="PTHR11559">
    <property type="entry name" value="CARBOXYLESTERASE"/>
    <property type="match status" value="1"/>
</dbReference>
<feature type="domain" description="Carboxylesterase type B" evidence="3">
    <location>
        <begin position="165"/>
        <end position="691"/>
    </location>
</feature>
<dbReference type="EMBL" id="JAAAIN010000541">
    <property type="protein sequence ID" value="KAG0313161.1"/>
    <property type="molecule type" value="Genomic_DNA"/>
</dbReference>
<evidence type="ECO:0000313" key="5">
    <source>
        <dbReference type="Proteomes" id="UP000823405"/>
    </source>
</evidence>
<proteinExistence type="inferred from homology"/>
<evidence type="ECO:0000256" key="2">
    <source>
        <dbReference type="ARBA" id="ARBA00022801"/>
    </source>
</evidence>
<protein>
    <recommendedName>
        <fullName evidence="3">Carboxylesterase type B domain-containing protein</fullName>
    </recommendedName>
</protein>
<comment type="similarity">
    <text evidence="1">Belongs to the type-B carboxylesterase/lipase family.</text>
</comment>
<name>A0A9P6R9J9_9FUNG</name>
<dbReference type="PROSITE" id="PS00122">
    <property type="entry name" value="CARBOXYLESTERASE_B_1"/>
    <property type="match status" value="1"/>
</dbReference>
<gene>
    <name evidence="4" type="ORF">BGZ97_010469</name>
</gene>
<dbReference type="AlphaFoldDB" id="A0A9P6R9J9"/>
<dbReference type="OrthoDB" id="408631at2759"/>